<evidence type="ECO:0000313" key="2">
    <source>
        <dbReference type="Proteomes" id="UP000185207"/>
    </source>
</evidence>
<protein>
    <submittedName>
        <fullName evidence="1">Uncharacterized protein</fullName>
    </submittedName>
</protein>
<accession>A0A1N6GSJ0</accession>
<name>A0A1N6GSJ0_9FLAO</name>
<dbReference type="RefSeq" id="WP_074235130.1">
    <property type="nucleotide sequence ID" value="NZ_FSRK01000001.1"/>
</dbReference>
<reference evidence="2" key="1">
    <citation type="submission" date="2016-11" db="EMBL/GenBank/DDBJ databases">
        <authorList>
            <person name="Varghese N."/>
            <person name="Submissions S."/>
        </authorList>
    </citation>
    <scope>NUCLEOTIDE SEQUENCE [LARGE SCALE GENOMIC DNA]</scope>
    <source>
        <strain evidence="2">DSM 27623</strain>
    </source>
</reference>
<evidence type="ECO:0000313" key="1">
    <source>
        <dbReference type="EMBL" id="SIO10452.1"/>
    </source>
</evidence>
<keyword evidence="2" id="KW-1185">Reference proteome</keyword>
<dbReference type="AlphaFoldDB" id="A0A1N6GSJ0"/>
<dbReference type="EMBL" id="FSRK01000001">
    <property type="protein sequence ID" value="SIO10452.1"/>
    <property type="molecule type" value="Genomic_DNA"/>
</dbReference>
<dbReference type="Proteomes" id="UP000185207">
    <property type="component" value="Unassembled WGS sequence"/>
</dbReference>
<gene>
    <name evidence="1" type="ORF">SAMN05444409_2023</name>
</gene>
<proteinExistence type="predicted"/>
<dbReference type="OrthoDB" id="1184601at2"/>
<sequence length="352" mass="39890">MSSPNKQSKSWIGGFAESNPAFAYPHPDLTSLDMLDNMDNIDKLERQMKILWPEFSWLTQLKDKDSRCFQMFAPDISRVGYTAEGRIYSIMCPQQGAYLKSVGINLNVEVTVTGQRGWVDEDSPSLLAADMTVTGKIWFSPNNDHPLLKLLFSACNDLDLPFDKAHAIQVETSNIGNTSSIFTLQRDSTTRFDSPDFAKHKDKAFGVGHIDVQIDNIKDSGNNTVNKFNDIVLGIFNILSGNMLEKGNILSWNVWFNTPEIVDQAEWRAHAKRWRESIDVDHRSPDGNGTQAQYYNGDYLKISELKVLEQLLKLIWEVLIPHAGEFGLNEKILMKMTEKIGVQMKNVIVEEI</sequence>
<organism evidence="1 2">
    <name type="scientific">Epilithonimonas zeae</name>
    <dbReference type="NCBI Taxonomy" id="1416779"/>
    <lineage>
        <taxon>Bacteria</taxon>
        <taxon>Pseudomonadati</taxon>
        <taxon>Bacteroidota</taxon>
        <taxon>Flavobacteriia</taxon>
        <taxon>Flavobacteriales</taxon>
        <taxon>Weeksellaceae</taxon>
        <taxon>Chryseobacterium group</taxon>
        <taxon>Epilithonimonas</taxon>
    </lineage>
</organism>
<dbReference type="STRING" id="1416779.SAMN05444409_2023"/>